<feature type="transmembrane region" description="Helical" evidence="1">
    <location>
        <begin position="15"/>
        <end position="37"/>
    </location>
</feature>
<name>A0A9Q0FX86_9ROSI</name>
<gene>
    <name evidence="2" type="ORF">Tsubulata_002284</name>
</gene>
<protein>
    <submittedName>
        <fullName evidence="2">Uncharacterized protein</fullName>
    </submittedName>
</protein>
<organism evidence="2 3">
    <name type="scientific">Turnera subulata</name>
    <dbReference type="NCBI Taxonomy" id="218843"/>
    <lineage>
        <taxon>Eukaryota</taxon>
        <taxon>Viridiplantae</taxon>
        <taxon>Streptophyta</taxon>
        <taxon>Embryophyta</taxon>
        <taxon>Tracheophyta</taxon>
        <taxon>Spermatophyta</taxon>
        <taxon>Magnoliopsida</taxon>
        <taxon>eudicotyledons</taxon>
        <taxon>Gunneridae</taxon>
        <taxon>Pentapetalae</taxon>
        <taxon>rosids</taxon>
        <taxon>fabids</taxon>
        <taxon>Malpighiales</taxon>
        <taxon>Passifloraceae</taxon>
        <taxon>Turnera</taxon>
    </lineage>
</organism>
<dbReference type="Proteomes" id="UP001141552">
    <property type="component" value="Unassembled WGS sequence"/>
</dbReference>
<comment type="caution">
    <text evidence="2">The sequence shown here is derived from an EMBL/GenBank/DDBJ whole genome shotgun (WGS) entry which is preliminary data.</text>
</comment>
<reference evidence="2" key="1">
    <citation type="submission" date="2022-02" db="EMBL/GenBank/DDBJ databases">
        <authorList>
            <person name="Henning P.M."/>
            <person name="McCubbin A.G."/>
            <person name="Shore J.S."/>
        </authorList>
    </citation>
    <scope>NUCLEOTIDE SEQUENCE</scope>
    <source>
        <strain evidence="2">F60SS</strain>
        <tissue evidence="2">Leaves</tissue>
    </source>
</reference>
<sequence length="62" mass="6941">MGCVTWVRVTGIVNFWAWLWWWGSGRVGLIGIGLCRIPTVRKASDRLLGGANSARHDSTGWR</sequence>
<reference evidence="2" key="2">
    <citation type="journal article" date="2023" name="Plants (Basel)">
        <title>Annotation of the Turnera subulata (Passifloraceae) Draft Genome Reveals the S-Locus Evolved after the Divergence of Turneroideae from Passifloroideae in a Stepwise Manner.</title>
        <authorList>
            <person name="Henning P.M."/>
            <person name="Roalson E.H."/>
            <person name="Mir W."/>
            <person name="McCubbin A.G."/>
            <person name="Shore J.S."/>
        </authorList>
    </citation>
    <scope>NUCLEOTIDE SEQUENCE</scope>
    <source>
        <strain evidence="2">F60SS</strain>
    </source>
</reference>
<evidence type="ECO:0000256" key="1">
    <source>
        <dbReference type="SAM" id="Phobius"/>
    </source>
</evidence>
<dbReference type="AlphaFoldDB" id="A0A9Q0FX86"/>
<proteinExistence type="predicted"/>
<accession>A0A9Q0FX86</accession>
<keyword evidence="1" id="KW-1133">Transmembrane helix</keyword>
<keyword evidence="1" id="KW-0472">Membrane</keyword>
<dbReference type="EMBL" id="JAKUCV010003272">
    <property type="protein sequence ID" value="KAJ4839568.1"/>
    <property type="molecule type" value="Genomic_DNA"/>
</dbReference>
<keyword evidence="1" id="KW-0812">Transmembrane</keyword>
<evidence type="ECO:0000313" key="3">
    <source>
        <dbReference type="Proteomes" id="UP001141552"/>
    </source>
</evidence>
<keyword evidence="3" id="KW-1185">Reference proteome</keyword>
<evidence type="ECO:0000313" key="2">
    <source>
        <dbReference type="EMBL" id="KAJ4839568.1"/>
    </source>
</evidence>